<dbReference type="Proteomes" id="UP000001396">
    <property type="component" value="Unassembled WGS sequence"/>
</dbReference>
<feature type="chain" id="PRO_5003041756" evidence="1">
    <location>
        <begin position="23"/>
        <end position="49"/>
    </location>
</feature>
<keyword evidence="3" id="KW-1185">Reference proteome</keyword>
<proteinExistence type="predicted"/>
<dbReference type="InParanoid" id="D3AYQ7"/>
<accession>D3AYQ7</accession>
<comment type="caution">
    <text evidence="2">The sequence shown here is derived from an EMBL/GenBank/DDBJ whole genome shotgun (WGS) entry which is preliminary data.</text>
</comment>
<reference evidence="2 3" key="1">
    <citation type="journal article" date="2011" name="Genome Res.">
        <title>Phylogeny-wide analysis of social amoeba genomes highlights ancient origins for complex intercellular communication.</title>
        <authorList>
            <person name="Heidel A.J."/>
            <person name="Lawal H.M."/>
            <person name="Felder M."/>
            <person name="Schilde C."/>
            <person name="Helps N.R."/>
            <person name="Tunggal B."/>
            <person name="Rivero F."/>
            <person name="John U."/>
            <person name="Schleicher M."/>
            <person name="Eichinger L."/>
            <person name="Platzer M."/>
            <person name="Noegel A.A."/>
            <person name="Schaap P."/>
            <person name="Gloeckner G."/>
        </authorList>
    </citation>
    <scope>NUCLEOTIDE SEQUENCE [LARGE SCALE GENOMIC DNA]</scope>
    <source>
        <strain evidence="3">ATCC 26659 / Pp 5 / PN500</strain>
    </source>
</reference>
<evidence type="ECO:0000313" key="2">
    <source>
        <dbReference type="EMBL" id="EFA86084.1"/>
    </source>
</evidence>
<dbReference type="RefSeq" id="XP_020438190.1">
    <property type="nucleotide sequence ID" value="XM_020572332.1"/>
</dbReference>
<protein>
    <submittedName>
        <fullName evidence="2">Uncharacterized protein</fullName>
    </submittedName>
</protein>
<dbReference type="GeneID" id="31356851"/>
<dbReference type="AlphaFoldDB" id="D3AYQ7"/>
<dbReference type="EMBL" id="ADBJ01000004">
    <property type="protein sequence ID" value="EFA86084.1"/>
    <property type="molecule type" value="Genomic_DNA"/>
</dbReference>
<sequence>MKQFAILLLVALLGMLLTLASANSNDRCTQLANAVFDQCREGHDYRTIF</sequence>
<feature type="signal peptide" evidence="1">
    <location>
        <begin position="1"/>
        <end position="22"/>
    </location>
</feature>
<keyword evidence="1" id="KW-0732">Signal</keyword>
<evidence type="ECO:0000313" key="3">
    <source>
        <dbReference type="Proteomes" id="UP000001396"/>
    </source>
</evidence>
<organism evidence="2 3">
    <name type="scientific">Heterostelium pallidum (strain ATCC 26659 / Pp 5 / PN500)</name>
    <name type="common">Cellular slime mold</name>
    <name type="synonym">Polysphondylium pallidum</name>
    <dbReference type="NCBI Taxonomy" id="670386"/>
    <lineage>
        <taxon>Eukaryota</taxon>
        <taxon>Amoebozoa</taxon>
        <taxon>Evosea</taxon>
        <taxon>Eumycetozoa</taxon>
        <taxon>Dictyostelia</taxon>
        <taxon>Acytosteliales</taxon>
        <taxon>Acytosteliaceae</taxon>
        <taxon>Heterostelium</taxon>
    </lineage>
</organism>
<evidence type="ECO:0000256" key="1">
    <source>
        <dbReference type="SAM" id="SignalP"/>
    </source>
</evidence>
<gene>
    <name evidence="2" type="ORF">PPL_01321</name>
</gene>
<name>D3AYQ7_HETP5</name>